<dbReference type="PROSITE" id="PS00211">
    <property type="entry name" value="ABC_TRANSPORTER_1"/>
    <property type="match status" value="1"/>
</dbReference>
<keyword evidence="3" id="KW-1003">Cell membrane</keyword>
<evidence type="ECO:0000256" key="6">
    <source>
        <dbReference type="ARBA" id="ARBA00022741"/>
    </source>
</evidence>
<dbReference type="InterPro" id="IPR017911">
    <property type="entry name" value="MacB-like_ATP-bd"/>
</dbReference>
<comment type="caution">
    <text evidence="13">The sequence shown here is derived from an EMBL/GenBank/DDBJ whole genome shotgun (WGS) entry which is preliminary data.</text>
</comment>
<keyword evidence="4" id="KW-0997">Cell inner membrane</keyword>
<reference evidence="13 14" key="2">
    <citation type="journal article" date="2013" name="PLoS ONE">
        <title>INDIGO - INtegrated Data Warehouse of MIcrobial GenOmes with Examples from the Red Sea Extremophiles.</title>
        <authorList>
            <person name="Alam I."/>
            <person name="Antunes A."/>
            <person name="Kamau A.A."/>
            <person name="Ba Alawi W."/>
            <person name="Kalkatawi M."/>
            <person name="Stingl U."/>
            <person name="Bajic V.B."/>
        </authorList>
    </citation>
    <scope>NUCLEOTIDE SEQUENCE [LARGE SCALE GENOMIC DNA]</scope>
    <source>
        <strain evidence="13 14">SSD-17B</strain>
    </source>
</reference>
<organism evidence="13 14">
    <name type="scientific">Haloplasma contractile SSD-17B</name>
    <dbReference type="NCBI Taxonomy" id="1033810"/>
    <lineage>
        <taxon>Bacteria</taxon>
        <taxon>Bacillati</taxon>
        <taxon>Mycoplasmatota</taxon>
        <taxon>Mollicutes</taxon>
        <taxon>Haloplasmatales</taxon>
        <taxon>Haloplasmataceae</taxon>
        <taxon>Haloplasma</taxon>
    </lineage>
</organism>
<comment type="subcellular location">
    <subcellularLocation>
        <location evidence="1">Cell inner membrane</location>
        <topology evidence="1">Multi-pass membrane protein</topology>
    </subcellularLocation>
</comment>
<feature type="transmembrane region" description="Helical" evidence="11">
    <location>
        <begin position="617"/>
        <end position="650"/>
    </location>
</feature>
<dbReference type="CDD" id="cd03255">
    <property type="entry name" value="ABC_MJ0796_LolCDE_FtsE"/>
    <property type="match status" value="1"/>
</dbReference>
<keyword evidence="2" id="KW-0813">Transport</keyword>
<dbReference type="SMART" id="SM00382">
    <property type="entry name" value="AAA"/>
    <property type="match status" value="1"/>
</dbReference>
<feature type="transmembrane region" description="Helical" evidence="11">
    <location>
        <begin position="670"/>
        <end position="703"/>
    </location>
</feature>
<evidence type="ECO:0000256" key="9">
    <source>
        <dbReference type="ARBA" id="ARBA00023136"/>
    </source>
</evidence>
<dbReference type="FunFam" id="3.40.50.300:FF:000032">
    <property type="entry name" value="Export ABC transporter ATP-binding protein"/>
    <property type="match status" value="1"/>
</dbReference>
<dbReference type="GO" id="GO:0098796">
    <property type="term" value="C:membrane protein complex"/>
    <property type="evidence" value="ECO:0007669"/>
    <property type="project" value="UniProtKB-ARBA"/>
</dbReference>
<keyword evidence="13" id="KW-0378">Hydrolase</keyword>
<dbReference type="Pfam" id="PF00005">
    <property type="entry name" value="ABC_tran"/>
    <property type="match status" value="1"/>
</dbReference>
<dbReference type="PANTHER" id="PTHR42798:SF6">
    <property type="entry name" value="CELL DIVISION ATP-BINDING PROTEIN FTSE"/>
    <property type="match status" value="1"/>
</dbReference>
<keyword evidence="14" id="KW-1185">Reference proteome</keyword>
<keyword evidence="5 11" id="KW-0812">Transmembrane</keyword>
<evidence type="ECO:0000256" key="1">
    <source>
        <dbReference type="ARBA" id="ARBA00004429"/>
    </source>
</evidence>
<evidence type="ECO:0000256" key="3">
    <source>
        <dbReference type="ARBA" id="ARBA00022475"/>
    </source>
</evidence>
<dbReference type="PROSITE" id="PS50893">
    <property type="entry name" value="ABC_TRANSPORTER_2"/>
    <property type="match status" value="1"/>
</dbReference>
<feature type="domain" description="ABC transporter" evidence="12">
    <location>
        <begin position="2"/>
        <end position="240"/>
    </location>
</feature>
<dbReference type="Gene3D" id="3.40.50.300">
    <property type="entry name" value="P-loop containing nucleotide triphosphate hydrolases"/>
    <property type="match status" value="1"/>
</dbReference>
<dbReference type="GO" id="GO:0016887">
    <property type="term" value="F:ATP hydrolysis activity"/>
    <property type="evidence" value="ECO:0007669"/>
    <property type="project" value="InterPro"/>
</dbReference>
<dbReference type="InterPro" id="IPR025857">
    <property type="entry name" value="MacB_PCD"/>
</dbReference>
<evidence type="ECO:0000313" key="13">
    <source>
        <dbReference type="EMBL" id="ERJ12689.1"/>
    </source>
</evidence>
<keyword evidence="8 11" id="KW-1133">Transmembrane helix</keyword>
<evidence type="ECO:0000256" key="11">
    <source>
        <dbReference type="SAM" id="Phobius"/>
    </source>
</evidence>
<dbReference type="Pfam" id="PF12704">
    <property type="entry name" value="MacB_PCD"/>
    <property type="match status" value="1"/>
</dbReference>
<accession>F7PVY7</accession>
<keyword evidence="7 13" id="KW-0067">ATP-binding</keyword>
<sequence>MIKLVNIHKIFENGNTGFLALKDVNIDFTENEFVCVLGKSGSGKTTLLNIIGGLDTPSSGHMVVDGVLTTKFTETQWDHFRNHKIGFIFQNFSLIEHLTVLDNVIIASKLQGVDKKEVSVKALEILRKVKIEDQANKLPKQLSGGQRQRVSVARALINDPDIILADEPTGALDKKTSKEVLDLIKEISKNKLIVMVTHSKRLANQYADRVINIKDGEVIDDTRPRTNEKVKIVKHNPKRTKFKLWDKVKHALGNIKMKKWRSFLTAFGLAIGVSGFILIDGISNGVRVNVDKQLDAYNNQPHLIYHVTEDNLEGKDLETYIDDLTDDEAIHAVRYDNGRRIRLMRINETEIDPNRNYSGYKFTYKFTDDESEQLRYFGKVYDDGRWPDADNEIVLSYNFALSLYDIDNIKTLWERLDNAEIEVVTESYYSVPYDFVYSFIDGGTEGYYKERFDVDDLACKTYNLSDETVEPEGYDAETFGAFNDQINTQKSFFNKVIYDERSSGEKQVVFCNDYTPFLIDPSAGVKDSKTYTVVGINKSQNISHSIVTEEAYKRMPITKGMRYDERGESYSYYPIEIYLTDDAKEQLFDIQLKYRDEVKHIEEVYSYSESTMPIMDVAIGIIQFIISLIMSVSVLTAGLMLLLVLFISVLERSREIGILRSLGATKSDILSIFVVESGVIGFLAGIIGVVLAIVLTVGANLFINHRYREDIEQIFNETDVNIIILRPVASVIAIIICILFAMIFGLIPAISASRKTPIDALRRVK</sequence>
<reference evidence="13 14" key="1">
    <citation type="journal article" date="2011" name="J. Bacteriol.">
        <title>Genome sequence of Haloplasma contractile, an unusual contractile bacterium from a deep-sea anoxic brine lake.</title>
        <authorList>
            <person name="Antunes A."/>
            <person name="Alam I."/>
            <person name="El Dorry H."/>
            <person name="Siam R."/>
            <person name="Robertson A."/>
            <person name="Bajic V.B."/>
            <person name="Stingl U."/>
        </authorList>
    </citation>
    <scope>NUCLEOTIDE SEQUENCE [LARGE SCALE GENOMIC DNA]</scope>
    <source>
        <strain evidence="13 14">SSD-17B</strain>
    </source>
</reference>
<dbReference type="EMBL" id="AFNU02000003">
    <property type="protein sequence ID" value="ERJ12689.1"/>
    <property type="molecule type" value="Genomic_DNA"/>
</dbReference>
<evidence type="ECO:0000256" key="7">
    <source>
        <dbReference type="ARBA" id="ARBA00022840"/>
    </source>
</evidence>
<dbReference type="STRING" id="1033810.HLPCO_001029"/>
<protein>
    <submittedName>
        <fullName evidence="13">Lipoprotein-releasing system ATP-binding protein</fullName>
        <ecNumber evidence="13">3.6.3.-</ecNumber>
    </submittedName>
</protein>
<evidence type="ECO:0000256" key="2">
    <source>
        <dbReference type="ARBA" id="ARBA00022448"/>
    </source>
</evidence>
<dbReference type="Pfam" id="PF02687">
    <property type="entry name" value="FtsX"/>
    <property type="match status" value="1"/>
</dbReference>
<dbReference type="InterPro" id="IPR017871">
    <property type="entry name" value="ABC_transporter-like_CS"/>
</dbReference>
<dbReference type="AlphaFoldDB" id="F7PVY7"/>
<gene>
    <name evidence="13" type="ORF">HLPCO_001029</name>
</gene>
<dbReference type="PANTHER" id="PTHR42798">
    <property type="entry name" value="LIPOPROTEIN-RELEASING SYSTEM ATP-BINDING PROTEIN LOLD"/>
    <property type="match status" value="1"/>
</dbReference>
<evidence type="ECO:0000313" key="14">
    <source>
        <dbReference type="Proteomes" id="UP000005707"/>
    </source>
</evidence>
<proteinExistence type="inferred from homology"/>
<dbReference type="SUPFAM" id="SSF52540">
    <property type="entry name" value="P-loop containing nucleoside triphosphate hydrolases"/>
    <property type="match status" value="1"/>
</dbReference>
<dbReference type="InterPro" id="IPR003593">
    <property type="entry name" value="AAA+_ATPase"/>
</dbReference>
<evidence type="ECO:0000256" key="4">
    <source>
        <dbReference type="ARBA" id="ARBA00022519"/>
    </source>
</evidence>
<dbReference type="EC" id="3.6.3.-" evidence="13"/>
<keyword evidence="6" id="KW-0547">Nucleotide-binding</keyword>
<feature type="transmembrane region" description="Helical" evidence="11">
    <location>
        <begin position="723"/>
        <end position="747"/>
    </location>
</feature>
<evidence type="ECO:0000259" key="12">
    <source>
        <dbReference type="PROSITE" id="PS50893"/>
    </source>
</evidence>
<keyword evidence="13" id="KW-0449">Lipoprotein</keyword>
<dbReference type="InterPro" id="IPR003439">
    <property type="entry name" value="ABC_transporter-like_ATP-bd"/>
</dbReference>
<dbReference type="GO" id="GO:0005886">
    <property type="term" value="C:plasma membrane"/>
    <property type="evidence" value="ECO:0007669"/>
    <property type="project" value="UniProtKB-SubCell"/>
</dbReference>
<dbReference type="Proteomes" id="UP000005707">
    <property type="component" value="Unassembled WGS sequence"/>
</dbReference>
<dbReference type="eggNOG" id="COG1136">
    <property type="taxonomic scope" value="Bacteria"/>
</dbReference>
<evidence type="ECO:0000256" key="5">
    <source>
        <dbReference type="ARBA" id="ARBA00022692"/>
    </source>
</evidence>
<dbReference type="RefSeq" id="WP_008825901.1">
    <property type="nucleotide sequence ID" value="NZ_AFNU02000003.1"/>
</dbReference>
<dbReference type="GO" id="GO:0005524">
    <property type="term" value="F:ATP binding"/>
    <property type="evidence" value="ECO:0007669"/>
    <property type="project" value="UniProtKB-KW"/>
</dbReference>
<evidence type="ECO:0000256" key="10">
    <source>
        <dbReference type="ARBA" id="ARBA00038388"/>
    </source>
</evidence>
<dbReference type="GO" id="GO:0022857">
    <property type="term" value="F:transmembrane transporter activity"/>
    <property type="evidence" value="ECO:0007669"/>
    <property type="project" value="UniProtKB-ARBA"/>
</dbReference>
<dbReference type="OrthoDB" id="2079174at2"/>
<dbReference type="InParanoid" id="F7PVY7"/>
<comment type="similarity">
    <text evidence="10">Belongs to the ABC transporter superfamily. Macrolide exporter (TC 3.A.1.122) family.</text>
</comment>
<dbReference type="InterPro" id="IPR027417">
    <property type="entry name" value="P-loop_NTPase"/>
</dbReference>
<dbReference type="InterPro" id="IPR003838">
    <property type="entry name" value="ABC3_permease_C"/>
</dbReference>
<evidence type="ECO:0000256" key="8">
    <source>
        <dbReference type="ARBA" id="ARBA00022989"/>
    </source>
</evidence>
<keyword evidence="9 11" id="KW-0472">Membrane</keyword>
<name>F7PVY7_9MOLU</name>